<keyword evidence="2" id="KW-1185">Reference proteome</keyword>
<dbReference type="Proteomes" id="UP000708347">
    <property type="component" value="Unassembled WGS sequence"/>
</dbReference>
<gene>
    <name evidence="1" type="ORF">FEG63_21230</name>
</gene>
<sequence length="107" mass="12046">MSMRVAVVSVYDPSTGWSTRPVAAVGWSQGWTWWDWVPLSEPARELRYTVIDDLDPAERERWLQRFFDEPTMSYSVSAVEVLDLDGAGPDAEQAVRDTLDELLVAGA</sequence>
<evidence type="ECO:0000313" key="1">
    <source>
        <dbReference type="EMBL" id="NTY62073.1"/>
    </source>
</evidence>
<accession>A0ABX2JZM8</accession>
<organism evidence="1 2">
    <name type="scientific">Mycolicibacterium sphagni</name>
    <dbReference type="NCBI Taxonomy" id="1786"/>
    <lineage>
        <taxon>Bacteria</taxon>
        <taxon>Bacillati</taxon>
        <taxon>Actinomycetota</taxon>
        <taxon>Actinomycetes</taxon>
        <taxon>Mycobacteriales</taxon>
        <taxon>Mycobacteriaceae</taxon>
        <taxon>Mycolicibacterium</taxon>
    </lineage>
</organism>
<proteinExistence type="predicted"/>
<comment type="caution">
    <text evidence="1">The sequence shown here is derived from an EMBL/GenBank/DDBJ whole genome shotgun (WGS) entry which is preliminary data.</text>
</comment>
<evidence type="ECO:0000313" key="2">
    <source>
        <dbReference type="Proteomes" id="UP000708347"/>
    </source>
</evidence>
<name>A0ABX2JZM8_9MYCO</name>
<protein>
    <submittedName>
        <fullName evidence="1">Uncharacterized protein</fullName>
    </submittedName>
</protein>
<dbReference type="RefSeq" id="WP_174399803.1">
    <property type="nucleotide sequence ID" value="NZ_VBSB01000014.1"/>
</dbReference>
<reference evidence="1 2" key="1">
    <citation type="submission" date="2019-05" db="EMBL/GenBank/DDBJ databases">
        <title>Mycolicibacterium sphagni ENV482 genome assembly.</title>
        <authorList>
            <person name="Chen W."/>
            <person name="Faulkner N.W."/>
            <person name="Hyman M.R."/>
        </authorList>
    </citation>
    <scope>NUCLEOTIDE SEQUENCE [LARGE SCALE GENOMIC DNA]</scope>
    <source>
        <strain evidence="1 2">ENV482</strain>
    </source>
</reference>
<dbReference type="EMBL" id="VBSB01000014">
    <property type="protein sequence ID" value="NTY62073.1"/>
    <property type="molecule type" value="Genomic_DNA"/>
</dbReference>